<evidence type="ECO:0000313" key="3">
    <source>
        <dbReference type="Proteomes" id="UP000661112"/>
    </source>
</evidence>
<evidence type="ECO:0000313" key="2">
    <source>
        <dbReference type="EMBL" id="MBD2503417.1"/>
    </source>
</evidence>
<protein>
    <submittedName>
        <fullName evidence="2">Helix-turn-helix domain-containing protein</fullName>
    </submittedName>
</protein>
<feature type="domain" description="Helix-turn-helix" evidence="1">
    <location>
        <begin position="26"/>
        <end position="72"/>
    </location>
</feature>
<sequence length="78" mass="9365">MTQRLPKRIRCQSDKLNKIENNGSTYISLAEAIKHLFLHESTIRYHIIRRRIRAFKSGGRWYLNLSDVEAFKKLYKIE</sequence>
<keyword evidence="3" id="KW-1185">Reference proteome</keyword>
<organism evidence="2 3">
    <name type="scientific">Anabaena azotica FACHB-119</name>
    <dbReference type="NCBI Taxonomy" id="947527"/>
    <lineage>
        <taxon>Bacteria</taxon>
        <taxon>Bacillati</taxon>
        <taxon>Cyanobacteriota</taxon>
        <taxon>Cyanophyceae</taxon>
        <taxon>Nostocales</taxon>
        <taxon>Nostocaceae</taxon>
        <taxon>Anabaena</taxon>
        <taxon>Anabaena azotica</taxon>
    </lineage>
</organism>
<dbReference type="RefSeq" id="WP_190476277.1">
    <property type="nucleotide sequence ID" value="NZ_JACJSG010000035.1"/>
</dbReference>
<reference evidence="2 3" key="1">
    <citation type="journal article" date="2020" name="ISME J.">
        <title>Comparative genomics reveals insights into cyanobacterial evolution and habitat adaptation.</title>
        <authorList>
            <person name="Chen M.Y."/>
            <person name="Teng W.K."/>
            <person name="Zhao L."/>
            <person name="Hu C.X."/>
            <person name="Zhou Y.K."/>
            <person name="Han B.P."/>
            <person name="Song L.R."/>
            <person name="Shu W.S."/>
        </authorList>
    </citation>
    <scope>NUCLEOTIDE SEQUENCE [LARGE SCALE GENOMIC DNA]</scope>
    <source>
        <strain evidence="2 3">FACHB-119</strain>
    </source>
</reference>
<dbReference type="EMBL" id="JACJSG010000035">
    <property type="protein sequence ID" value="MBD2503417.1"/>
    <property type="molecule type" value="Genomic_DNA"/>
</dbReference>
<evidence type="ECO:0000259" key="1">
    <source>
        <dbReference type="Pfam" id="PF12728"/>
    </source>
</evidence>
<dbReference type="Pfam" id="PF12728">
    <property type="entry name" value="HTH_17"/>
    <property type="match status" value="1"/>
</dbReference>
<comment type="caution">
    <text evidence="2">The sequence shown here is derived from an EMBL/GenBank/DDBJ whole genome shotgun (WGS) entry which is preliminary data.</text>
</comment>
<proteinExistence type="predicted"/>
<gene>
    <name evidence="2" type="ORF">H6G83_22905</name>
</gene>
<accession>A0ABR8D8B6</accession>
<name>A0ABR8D8B6_9NOST</name>
<dbReference type="InterPro" id="IPR041657">
    <property type="entry name" value="HTH_17"/>
</dbReference>
<dbReference type="Proteomes" id="UP000661112">
    <property type="component" value="Unassembled WGS sequence"/>
</dbReference>